<dbReference type="RefSeq" id="WP_345715740.1">
    <property type="nucleotide sequence ID" value="NZ_BAABFP010000002.1"/>
</dbReference>
<dbReference type="PANTHER" id="PTHR30055:SF158">
    <property type="entry name" value="POSSIBLE TRANSCRIPTIONAL REGULATORY PROTEIN (PROBABLY TETR-FAMILY)"/>
    <property type="match status" value="1"/>
</dbReference>
<organism evidence="6 7">
    <name type="scientific">Angustibacter luteus</name>
    <dbReference type="NCBI Taxonomy" id="658456"/>
    <lineage>
        <taxon>Bacteria</taxon>
        <taxon>Bacillati</taxon>
        <taxon>Actinomycetota</taxon>
        <taxon>Actinomycetes</taxon>
        <taxon>Kineosporiales</taxon>
        <taxon>Kineosporiaceae</taxon>
    </lineage>
</organism>
<evidence type="ECO:0000259" key="5">
    <source>
        <dbReference type="PROSITE" id="PS50977"/>
    </source>
</evidence>
<reference evidence="7" key="1">
    <citation type="journal article" date="2019" name="Int. J. Syst. Evol. Microbiol.">
        <title>The Global Catalogue of Microorganisms (GCM) 10K type strain sequencing project: providing services to taxonomists for standard genome sequencing and annotation.</title>
        <authorList>
            <consortium name="The Broad Institute Genomics Platform"/>
            <consortium name="The Broad Institute Genome Sequencing Center for Infectious Disease"/>
            <person name="Wu L."/>
            <person name="Ma J."/>
        </authorList>
    </citation>
    <scope>NUCLEOTIDE SEQUENCE [LARGE SCALE GENOMIC DNA]</scope>
    <source>
        <strain evidence="7">KACC 14249</strain>
    </source>
</reference>
<dbReference type="SUPFAM" id="SSF46689">
    <property type="entry name" value="Homeodomain-like"/>
    <property type="match status" value="1"/>
</dbReference>
<protein>
    <submittedName>
        <fullName evidence="6">TetR/AcrR family transcriptional regulator</fullName>
    </submittedName>
</protein>
<dbReference type="EMBL" id="JBHSRD010000004">
    <property type="protein sequence ID" value="MFC6007580.1"/>
    <property type="molecule type" value="Genomic_DNA"/>
</dbReference>
<feature type="DNA-binding region" description="H-T-H motif" evidence="4">
    <location>
        <begin position="35"/>
        <end position="54"/>
    </location>
</feature>
<evidence type="ECO:0000256" key="3">
    <source>
        <dbReference type="ARBA" id="ARBA00023163"/>
    </source>
</evidence>
<keyword evidence="1" id="KW-0805">Transcription regulation</keyword>
<proteinExistence type="predicted"/>
<dbReference type="Proteomes" id="UP001596189">
    <property type="component" value="Unassembled WGS sequence"/>
</dbReference>
<gene>
    <name evidence="6" type="ORF">ACFQDO_10615</name>
</gene>
<name>A0ABW1JEJ8_9ACTN</name>
<dbReference type="InterPro" id="IPR036271">
    <property type="entry name" value="Tet_transcr_reg_TetR-rel_C_sf"/>
</dbReference>
<sequence length="206" mass="22135">MKTPTRRRVPRAEREQQMLEVAEAVFAERGYQATSMDEIATRVGVTKPMLYEYFGSKDGLLTACLARSRQQLHDKTMAAVSAGGEPRAIMLNAVRAFFEFVDDHAAAWAVLQSEAMLNAGPGAAEIEEIRRQQSDYTQALLGSMPGAAQVSPLALQVRAELVTGACERVAIWRSGQEAQVSAQQAADLVMAALWPGLGGETGPGVG</sequence>
<dbReference type="InterPro" id="IPR023772">
    <property type="entry name" value="DNA-bd_HTH_TetR-type_CS"/>
</dbReference>
<dbReference type="InterPro" id="IPR050109">
    <property type="entry name" value="HTH-type_TetR-like_transc_reg"/>
</dbReference>
<dbReference type="Pfam" id="PF21943">
    <property type="entry name" value="TetR_C_46"/>
    <property type="match status" value="1"/>
</dbReference>
<dbReference type="PROSITE" id="PS50977">
    <property type="entry name" value="HTH_TETR_2"/>
    <property type="match status" value="1"/>
</dbReference>
<keyword evidence="2 4" id="KW-0238">DNA-binding</keyword>
<dbReference type="InterPro" id="IPR054129">
    <property type="entry name" value="DesT_TetR_C"/>
</dbReference>
<comment type="caution">
    <text evidence="6">The sequence shown here is derived from an EMBL/GenBank/DDBJ whole genome shotgun (WGS) entry which is preliminary data.</text>
</comment>
<evidence type="ECO:0000256" key="4">
    <source>
        <dbReference type="PROSITE-ProRule" id="PRU00335"/>
    </source>
</evidence>
<keyword evidence="3" id="KW-0804">Transcription</keyword>
<dbReference type="InterPro" id="IPR001647">
    <property type="entry name" value="HTH_TetR"/>
</dbReference>
<evidence type="ECO:0000313" key="7">
    <source>
        <dbReference type="Proteomes" id="UP001596189"/>
    </source>
</evidence>
<dbReference type="InterPro" id="IPR009057">
    <property type="entry name" value="Homeodomain-like_sf"/>
</dbReference>
<dbReference type="PROSITE" id="PS01081">
    <property type="entry name" value="HTH_TETR_1"/>
    <property type="match status" value="1"/>
</dbReference>
<feature type="domain" description="HTH tetR-type" evidence="5">
    <location>
        <begin position="12"/>
        <end position="72"/>
    </location>
</feature>
<dbReference type="PRINTS" id="PR00455">
    <property type="entry name" value="HTHTETR"/>
</dbReference>
<dbReference type="PANTHER" id="PTHR30055">
    <property type="entry name" value="HTH-TYPE TRANSCRIPTIONAL REGULATOR RUTR"/>
    <property type="match status" value="1"/>
</dbReference>
<accession>A0ABW1JEJ8</accession>
<dbReference type="Gene3D" id="1.10.357.10">
    <property type="entry name" value="Tetracycline Repressor, domain 2"/>
    <property type="match status" value="1"/>
</dbReference>
<evidence type="ECO:0000313" key="6">
    <source>
        <dbReference type="EMBL" id="MFC6007580.1"/>
    </source>
</evidence>
<evidence type="ECO:0000256" key="1">
    <source>
        <dbReference type="ARBA" id="ARBA00023015"/>
    </source>
</evidence>
<dbReference type="SUPFAM" id="SSF48498">
    <property type="entry name" value="Tetracyclin repressor-like, C-terminal domain"/>
    <property type="match status" value="1"/>
</dbReference>
<keyword evidence="7" id="KW-1185">Reference proteome</keyword>
<dbReference type="Pfam" id="PF00440">
    <property type="entry name" value="TetR_N"/>
    <property type="match status" value="1"/>
</dbReference>
<evidence type="ECO:0000256" key="2">
    <source>
        <dbReference type="ARBA" id="ARBA00023125"/>
    </source>
</evidence>